<comment type="caution">
    <text evidence="1">The sequence shown here is derived from an EMBL/GenBank/DDBJ whole genome shotgun (WGS) entry which is preliminary data.</text>
</comment>
<evidence type="ECO:0000313" key="2">
    <source>
        <dbReference type="Proteomes" id="UP000321026"/>
    </source>
</evidence>
<dbReference type="AlphaFoldDB" id="A0A5C7JAS2"/>
<gene>
    <name evidence="1" type="ORF">E6Q11_02535</name>
</gene>
<evidence type="ECO:0000313" key="1">
    <source>
        <dbReference type="EMBL" id="TXG77626.1"/>
    </source>
</evidence>
<accession>A0A5C7JAS2</accession>
<dbReference type="EMBL" id="SSDS01000041">
    <property type="protein sequence ID" value="TXG77626.1"/>
    <property type="molecule type" value="Genomic_DNA"/>
</dbReference>
<evidence type="ECO:0008006" key="3">
    <source>
        <dbReference type="Google" id="ProtNLM"/>
    </source>
</evidence>
<sequence>MFEVVKYESKHMDMLIEQEATAYLRPYMTKKHADALENTMAYTGIYSGKVIVCAGVVEYWANRGEAWALLDAQCRKEFIFIHNVIRRFLNICPLRRVEAAVDLNFEAGHRWVKALGFKLEAPLLRAYRQDGGDCSLYARVR</sequence>
<dbReference type="Proteomes" id="UP000321026">
    <property type="component" value="Unassembled WGS sequence"/>
</dbReference>
<organism evidence="1 2">
    <name type="scientific">Candidatus Dojkabacteria bacterium</name>
    <dbReference type="NCBI Taxonomy" id="2099670"/>
    <lineage>
        <taxon>Bacteria</taxon>
        <taxon>Candidatus Dojkabacteria</taxon>
    </lineage>
</organism>
<protein>
    <recommendedName>
        <fullName evidence="3">N-acetyltransferase domain-containing protein</fullName>
    </recommendedName>
</protein>
<reference evidence="1 2" key="1">
    <citation type="submission" date="2018-09" db="EMBL/GenBank/DDBJ databases">
        <title>Metagenome Assembled Genomes from an Advanced Water Purification Facility.</title>
        <authorList>
            <person name="Stamps B.W."/>
            <person name="Spear J.R."/>
        </authorList>
    </citation>
    <scope>NUCLEOTIDE SEQUENCE [LARGE SCALE GENOMIC DNA]</scope>
    <source>
        <strain evidence="1">Bin_63_2</strain>
    </source>
</reference>
<proteinExistence type="predicted"/>
<name>A0A5C7JAS2_9BACT</name>